<keyword evidence="1 2" id="KW-0129">CBS domain</keyword>
<dbReference type="EMBL" id="JAUSQU010000001">
    <property type="protein sequence ID" value="MDP9843666.1"/>
    <property type="molecule type" value="Genomic_DNA"/>
</dbReference>
<comment type="caution">
    <text evidence="5">The sequence shown here is derived from an EMBL/GenBank/DDBJ whole genome shotgun (WGS) entry which is preliminary data.</text>
</comment>
<evidence type="ECO:0000256" key="1">
    <source>
        <dbReference type="ARBA" id="ARBA00023122"/>
    </source>
</evidence>
<dbReference type="CDD" id="cd04586">
    <property type="entry name" value="CBS_pair_BON_assoc"/>
    <property type="match status" value="1"/>
</dbReference>
<evidence type="ECO:0000256" key="2">
    <source>
        <dbReference type="PROSITE-ProRule" id="PRU00703"/>
    </source>
</evidence>
<dbReference type="PIRSF" id="PIRSF036990">
    <property type="entry name" value="UCP036990_CBS_BON"/>
    <property type="match status" value="1"/>
</dbReference>
<feature type="domain" description="BON" evidence="3">
    <location>
        <begin position="155"/>
        <end position="224"/>
    </location>
</feature>
<dbReference type="InterPro" id="IPR007055">
    <property type="entry name" value="BON_dom"/>
</dbReference>
<reference evidence="5 6" key="1">
    <citation type="submission" date="2023-07" db="EMBL/GenBank/DDBJ databases">
        <title>Sequencing the genomes of 1000 actinobacteria strains.</title>
        <authorList>
            <person name="Klenk H.-P."/>
        </authorList>
    </citation>
    <scope>NUCLEOTIDE SEQUENCE [LARGE SCALE GENOMIC DNA]</scope>
    <source>
        <strain evidence="5 6">DSM 46740</strain>
    </source>
</reference>
<evidence type="ECO:0000259" key="3">
    <source>
        <dbReference type="PROSITE" id="PS50914"/>
    </source>
</evidence>
<feature type="domain" description="CBS" evidence="4">
    <location>
        <begin position="102"/>
        <end position="159"/>
    </location>
</feature>
<organism evidence="5 6">
    <name type="scientific">Streptosporangium lutulentum</name>
    <dbReference type="NCBI Taxonomy" id="1461250"/>
    <lineage>
        <taxon>Bacteria</taxon>
        <taxon>Bacillati</taxon>
        <taxon>Actinomycetota</taxon>
        <taxon>Actinomycetes</taxon>
        <taxon>Streptosporangiales</taxon>
        <taxon>Streptosporangiaceae</taxon>
        <taxon>Streptosporangium</taxon>
    </lineage>
</organism>
<dbReference type="InterPro" id="IPR017080">
    <property type="entry name" value="UCP036990_CBS_BON"/>
</dbReference>
<dbReference type="Proteomes" id="UP001225356">
    <property type="component" value="Unassembled WGS sequence"/>
</dbReference>
<keyword evidence="6" id="KW-1185">Reference proteome</keyword>
<dbReference type="PANTHER" id="PTHR43080:SF29">
    <property type="entry name" value="OS02G0818000 PROTEIN"/>
    <property type="match status" value="1"/>
</dbReference>
<dbReference type="InterPro" id="IPR046342">
    <property type="entry name" value="CBS_dom_sf"/>
</dbReference>
<dbReference type="Gene3D" id="3.10.580.10">
    <property type="entry name" value="CBS-domain"/>
    <property type="match status" value="1"/>
</dbReference>
<feature type="domain" description="CBS" evidence="4">
    <location>
        <begin position="9"/>
        <end position="68"/>
    </location>
</feature>
<dbReference type="PROSITE" id="PS51371">
    <property type="entry name" value="CBS"/>
    <property type="match status" value="2"/>
</dbReference>
<accession>A0ABT9QBE1</accession>
<name>A0ABT9QBE1_9ACTN</name>
<protein>
    <submittedName>
        <fullName evidence="5">CBS domain-containing protein</fullName>
    </submittedName>
</protein>
<gene>
    <name evidence="5" type="ORF">J2853_002877</name>
</gene>
<dbReference type="Pfam" id="PF00571">
    <property type="entry name" value="CBS"/>
    <property type="match status" value="2"/>
</dbReference>
<evidence type="ECO:0000313" key="6">
    <source>
        <dbReference type="Proteomes" id="UP001225356"/>
    </source>
</evidence>
<dbReference type="InterPro" id="IPR051257">
    <property type="entry name" value="Diverse_CBS-Domain"/>
</dbReference>
<proteinExistence type="predicted"/>
<sequence>MHATVKNVMTTQVTSVNGNTPFKEVAELLIAHGVSALPVVDGEGHVLGIVSEVDLLHKEEFKERYYREGYQPPLRTRLRHRLGQKGGDGRAKARGDTAAELMTAPAVTIRPHASIVSAVRLMSEHGVKRLPVVDADGLLQGIVSRHDLLKVFVRSDADITEEVRENILGHSLWTAPNDATATVAHGIVTLTGRMHRRGDAQLAARMIHRVNGVVDVIDNLEWDVDDTPAWTGR</sequence>
<evidence type="ECO:0000313" key="5">
    <source>
        <dbReference type="EMBL" id="MDP9843666.1"/>
    </source>
</evidence>
<evidence type="ECO:0000259" key="4">
    <source>
        <dbReference type="PROSITE" id="PS51371"/>
    </source>
</evidence>
<dbReference type="Gene3D" id="3.30.1340.30">
    <property type="match status" value="1"/>
</dbReference>
<dbReference type="Pfam" id="PF04972">
    <property type="entry name" value="BON"/>
    <property type="match status" value="1"/>
</dbReference>
<dbReference type="PROSITE" id="PS50914">
    <property type="entry name" value="BON"/>
    <property type="match status" value="1"/>
</dbReference>
<dbReference type="PANTHER" id="PTHR43080">
    <property type="entry name" value="CBS DOMAIN-CONTAINING PROTEIN CBSX3, MITOCHONDRIAL"/>
    <property type="match status" value="1"/>
</dbReference>
<dbReference type="SMART" id="SM00116">
    <property type="entry name" value="CBS"/>
    <property type="match status" value="2"/>
</dbReference>
<dbReference type="SUPFAM" id="SSF54631">
    <property type="entry name" value="CBS-domain pair"/>
    <property type="match status" value="1"/>
</dbReference>
<dbReference type="RefSeq" id="WP_307557967.1">
    <property type="nucleotide sequence ID" value="NZ_JAUSQU010000001.1"/>
</dbReference>
<dbReference type="InterPro" id="IPR000644">
    <property type="entry name" value="CBS_dom"/>
</dbReference>